<keyword evidence="2" id="KW-1185">Reference proteome</keyword>
<reference evidence="1" key="1">
    <citation type="submission" date="2024-02" db="EMBL/GenBank/DDBJ databases">
        <authorList>
            <consortium name="ELIXIR-Norway"/>
            <consortium name="Elixir Norway"/>
        </authorList>
    </citation>
    <scope>NUCLEOTIDE SEQUENCE</scope>
</reference>
<evidence type="ECO:0000313" key="2">
    <source>
        <dbReference type="Proteomes" id="UP001497512"/>
    </source>
</evidence>
<proteinExistence type="predicted"/>
<name>A0ABP0UMF0_9BRYO</name>
<gene>
    <name evidence="1" type="ORF">CSSPTR1EN2_LOCUS17678</name>
</gene>
<evidence type="ECO:0000313" key="1">
    <source>
        <dbReference type="EMBL" id="CAK9225564.1"/>
    </source>
</evidence>
<dbReference type="EMBL" id="OZ019897">
    <property type="protein sequence ID" value="CAK9225564.1"/>
    <property type="molecule type" value="Genomic_DNA"/>
</dbReference>
<organism evidence="1 2">
    <name type="scientific">Sphagnum troendelagicum</name>
    <dbReference type="NCBI Taxonomy" id="128251"/>
    <lineage>
        <taxon>Eukaryota</taxon>
        <taxon>Viridiplantae</taxon>
        <taxon>Streptophyta</taxon>
        <taxon>Embryophyta</taxon>
        <taxon>Bryophyta</taxon>
        <taxon>Sphagnophytina</taxon>
        <taxon>Sphagnopsida</taxon>
        <taxon>Sphagnales</taxon>
        <taxon>Sphagnaceae</taxon>
        <taxon>Sphagnum</taxon>
    </lineage>
</organism>
<sequence length="151" mass="17435">MSSSSAQQEQLPSARFKFVLKHNSSSSTTAWRGGRWTVRNVLLRVCVHFTHQRLSHYTALLSGPHRIGTEAALTDHGKFPGGEREKLWREFFKDPSQWWDHRSEKTDTRFPDFKHKTTQKALWLDHRQNPPWVAVEIAAMAPGTVQLNIFA</sequence>
<protein>
    <submittedName>
        <fullName evidence="1">Uncharacterized protein</fullName>
    </submittedName>
</protein>
<accession>A0ABP0UMF0</accession>
<dbReference type="Proteomes" id="UP001497512">
    <property type="component" value="Chromosome 5"/>
</dbReference>